<dbReference type="EMBL" id="BAAASJ010000113">
    <property type="protein sequence ID" value="GAA2657426.1"/>
    <property type="molecule type" value="Genomic_DNA"/>
</dbReference>
<organism evidence="2 3">
    <name type="scientific">Streptomyces vastus</name>
    <dbReference type="NCBI Taxonomy" id="285451"/>
    <lineage>
        <taxon>Bacteria</taxon>
        <taxon>Bacillati</taxon>
        <taxon>Actinomycetota</taxon>
        <taxon>Actinomycetes</taxon>
        <taxon>Kitasatosporales</taxon>
        <taxon>Streptomycetaceae</taxon>
        <taxon>Streptomyces</taxon>
    </lineage>
</organism>
<dbReference type="InterPro" id="IPR004360">
    <property type="entry name" value="Glyas_Fos-R_dOase_dom"/>
</dbReference>
<dbReference type="PROSITE" id="PS51819">
    <property type="entry name" value="VOC"/>
    <property type="match status" value="1"/>
</dbReference>
<evidence type="ECO:0000313" key="2">
    <source>
        <dbReference type="EMBL" id="GAA2657426.1"/>
    </source>
</evidence>
<sequence>MAVKTVPEGYTTVTPWIISRDTDRLIAYVKEAFGAEEIARVVGEDGRIGHAEVRIGDSVVMMFDAKPEWPATPGFLRLYVEDADSVHRQAVAAGGTSVTEVTHLFFGDRVGRVRDPLGNLWWIQTRVEDVSPQEMERRLGDSEFTKAMEYVQDADFFPGFGTSDD</sequence>
<evidence type="ECO:0000313" key="3">
    <source>
        <dbReference type="Proteomes" id="UP001500151"/>
    </source>
</evidence>
<dbReference type="RefSeq" id="WP_344395494.1">
    <property type="nucleotide sequence ID" value="NZ_BAAASJ010000113.1"/>
</dbReference>
<dbReference type="Gene3D" id="3.30.720.110">
    <property type="match status" value="1"/>
</dbReference>
<evidence type="ECO:0000259" key="1">
    <source>
        <dbReference type="PROSITE" id="PS51819"/>
    </source>
</evidence>
<dbReference type="Proteomes" id="UP001500151">
    <property type="component" value="Unassembled WGS sequence"/>
</dbReference>
<dbReference type="Pfam" id="PF00903">
    <property type="entry name" value="Glyoxalase"/>
    <property type="match status" value="1"/>
</dbReference>
<name>A0ABP6E435_9ACTN</name>
<dbReference type="PANTHER" id="PTHR34109:SF1">
    <property type="entry name" value="VOC DOMAIN-CONTAINING PROTEIN"/>
    <property type="match status" value="1"/>
</dbReference>
<comment type="caution">
    <text evidence="2">The sequence shown here is derived from an EMBL/GenBank/DDBJ whole genome shotgun (WGS) entry which is preliminary data.</text>
</comment>
<dbReference type="CDD" id="cd07246">
    <property type="entry name" value="VOC_like"/>
    <property type="match status" value="1"/>
</dbReference>
<proteinExistence type="predicted"/>
<dbReference type="SUPFAM" id="SSF54593">
    <property type="entry name" value="Glyoxalase/Bleomycin resistance protein/Dihydroxybiphenyl dioxygenase"/>
    <property type="match status" value="1"/>
</dbReference>
<keyword evidence="3" id="KW-1185">Reference proteome</keyword>
<accession>A0ABP6E435</accession>
<feature type="domain" description="VOC" evidence="1">
    <location>
        <begin position="9"/>
        <end position="126"/>
    </location>
</feature>
<dbReference type="Gene3D" id="3.30.720.120">
    <property type="match status" value="1"/>
</dbReference>
<reference evidence="3" key="1">
    <citation type="journal article" date="2019" name="Int. J. Syst. Evol. Microbiol.">
        <title>The Global Catalogue of Microorganisms (GCM) 10K type strain sequencing project: providing services to taxonomists for standard genome sequencing and annotation.</title>
        <authorList>
            <consortium name="The Broad Institute Genomics Platform"/>
            <consortium name="The Broad Institute Genome Sequencing Center for Infectious Disease"/>
            <person name="Wu L."/>
            <person name="Ma J."/>
        </authorList>
    </citation>
    <scope>NUCLEOTIDE SEQUENCE [LARGE SCALE GENOMIC DNA]</scope>
    <source>
        <strain evidence="3">JCM 4524</strain>
    </source>
</reference>
<dbReference type="InterPro" id="IPR037523">
    <property type="entry name" value="VOC_core"/>
</dbReference>
<dbReference type="InterPro" id="IPR029068">
    <property type="entry name" value="Glyas_Bleomycin-R_OHBP_Dase"/>
</dbReference>
<protein>
    <submittedName>
        <fullName evidence="2">Dot/Icm type IV secretion system effector PhnB</fullName>
    </submittedName>
</protein>
<dbReference type="PANTHER" id="PTHR34109">
    <property type="entry name" value="BNAUNNG04460D PROTEIN-RELATED"/>
    <property type="match status" value="1"/>
</dbReference>
<gene>
    <name evidence="2" type="primary">phnB_2</name>
    <name evidence="2" type="ORF">GCM10010307_72120</name>
</gene>